<evidence type="ECO:0000313" key="2">
    <source>
        <dbReference type="Proteomes" id="UP000887013"/>
    </source>
</evidence>
<name>A0A8X6TFW3_NEPPI</name>
<reference evidence="1" key="1">
    <citation type="submission" date="2020-08" db="EMBL/GenBank/DDBJ databases">
        <title>Multicomponent nature underlies the extraordinary mechanical properties of spider dragline silk.</title>
        <authorList>
            <person name="Kono N."/>
            <person name="Nakamura H."/>
            <person name="Mori M."/>
            <person name="Yoshida Y."/>
            <person name="Ohtoshi R."/>
            <person name="Malay A.D."/>
            <person name="Moran D.A.P."/>
            <person name="Tomita M."/>
            <person name="Numata K."/>
            <person name="Arakawa K."/>
        </authorList>
    </citation>
    <scope>NUCLEOTIDE SEQUENCE</scope>
</reference>
<organism evidence="1 2">
    <name type="scientific">Nephila pilipes</name>
    <name type="common">Giant wood spider</name>
    <name type="synonym">Nephila maculata</name>
    <dbReference type="NCBI Taxonomy" id="299642"/>
    <lineage>
        <taxon>Eukaryota</taxon>
        <taxon>Metazoa</taxon>
        <taxon>Ecdysozoa</taxon>
        <taxon>Arthropoda</taxon>
        <taxon>Chelicerata</taxon>
        <taxon>Arachnida</taxon>
        <taxon>Araneae</taxon>
        <taxon>Araneomorphae</taxon>
        <taxon>Entelegynae</taxon>
        <taxon>Araneoidea</taxon>
        <taxon>Nephilidae</taxon>
        <taxon>Nephila</taxon>
    </lineage>
</organism>
<dbReference type="AlphaFoldDB" id="A0A8X6TFW3"/>
<comment type="caution">
    <text evidence="1">The sequence shown here is derived from an EMBL/GenBank/DDBJ whole genome shotgun (WGS) entry which is preliminary data.</text>
</comment>
<dbReference type="EMBL" id="BMAW01056026">
    <property type="protein sequence ID" value="GFT03892.1"/>
    <property type="molecule type" value="Genomic_DNA"/>
</dbReference>
<gene>
    <name evidence="1" type="ORF">NPIL_13701</name>
</gene>
<dbReference type="Proteomes" id="UP000887013">
    <property type="component" value="Unassembled WGS sequence"/>
</dbReference>
<sequence length="75" mass="8250">MEDNSIEDSSRVRVRGRYREESIPTEIVERPPQLGAQLHTIPGIPYSEIGLYDVPTILGGFSIASDTAQYPSSEG</sequence>
<proteinExistence type="predicted"/>
<protein>
    <submittedName>
        <fullName evidence="1">Uncharacterized protein</fullName>
    </submittedName>
</protein>
<keyword evidence="2" id="KW-1185">Reference proteome</keyword>
<accession>A0A8X6TFW3</accession>
<evidence type="ECO:0000313" key="1">
    <source>
        <dbReference type="EMBL" id="GFT03892.1"/>
    </source>
</evidence>